<dbReference type="EC" id="2.3.1.39" evidence="4"/>
<evidence type="ECO:0000259" key="5">
    <source>
        <dbReference type="SMART" id="SM00827"/>
    </source>
</evidence>
<reference evidence="6 7" key="1">
    <citation type="journal article" date="2019" name="Int. J. Syst. Evol. Microbiol.">
        <title>The Global Catalogue of Microorganisms (GCM) 10K type strain sequencing project: providing services to taxonomists for standard genome sequencing and annotation.</title>
        <authorList>
            <consortium name="The Broad Institute Genomics Platform"/>
            <consortium name="The Broad Institute Genome Sequencing Center for Infectious Disease"/>
            <person name="Wu L."/>
            <person name="Ma J."/>
        </authorList>
    </citation>
    <scope>NUCLEOTIDE SEQUENCE [LARGE SCALE GENOMIC DNA]</scope>
    <source>
        <strain evidence="6 7">JCM 4316</strain>
    </source>
</reference>
<evidence type="ECO:0000256" key="2">
    <source>
        <dbReference type="ARBA" id="ARBA00023315"/>
    </source>
</evidence>
<dbReference type="InterPro" id="IPR001227">
    <property type="entry name" value="Ac_transferase_dom_sf"/>
</dbReference>
<dbReference type="PANTHER" id="PTHR42681">
    <property type="entry name" value="MALONYL-COA-ACYL CARRIER PROTEIN TRANSACYLASE, MITOCHONDRIAL"/>
    <property type="match status" value="1"/>
</dbReference>
<keyword evidence="7" id="KW-1185">Reference proteome</keyword>
<evidence type="ECO:0000256" key="3">
    <source>
        <dbReference type="ARBA" id="ARBA00048462"/>
    </source>
</evidence>
<keyword evidence="1 4" id="KW-0808">Transferase</keyword>
<comment type="catalytic activity">
    <reaction evidence="3 4">
        <text>holo-[ACP] + malonyl-CoA = malonyl-[ACP] + CoA</text>
        <dbReference type="Rhea" id="RHEA:41792"/>
        <dbReference type="Rhea" id="RHEA-COMP:9623"/>
        <dbReference type="Rhea" id="RHEA-COMP:9685"/>
        <dbReference type="ChEBI" id="CHEBI:57287"/>
        <dbReference type="ChEBI" id="CHEBI:57384"/>
        <dbReference type="ChEBI" id="CHEBI:64479"/>
        <dbReference type="ChEBI" id="CHEBI:78449"/>
        <dbReference type="EC" id="2.3.1.39"/>
    </reaction>
</comment>
<dbReference type="InterPro" id="IPR050858">
    <property type="entry name" value="Mal-CoA-ACP_Trans/PKS_FabD"/>
</dbReference>
<dbReference type="InterPro" id="IPR014043">
    <property type="entry name" value="Acyl_transferase_dom"/>
</dbReference>
<dbReference type="PANTHER" id="PTHR42681:SF1">
    <property type="entry name" value="MALONYL-COA-ACYL CARRIER PROTEIN TRANSACYLASE, MITOCHONDRIAL"/>
    <property type="match status" value="1"/>
</dbReference>
<comment type="similarity">
    <text evidence="4">Belongs to the fabD family.</text>
</comment>
<organism evidence="6 7">
    <name type="scientific">Streptomyces cuspidosporus</name>
    <dbReference type="NCBI Taxonomy" id="66882"/>
    <lineage>
        <taxon>Bacteria</taxon>
        <taxon>Bacillati</taxon>
        <taxon>Actinomycetota</taxon>
        <taxon>Actinomycetes</taxon>
        <taxon>Kitasatosporales</taxon>
        <taxon>Streptomycetaceae</taxon>
        <taxon>Streptomyces</taxon>
    </lineage>
</organism>
<dbReference type="InterPro" id="IPR016036">
    <property type="entry name" value="Malonyl_transacylase_ACP-bd"/>
</dbReference>
<dbReference type="EMBL" id="BAAASD010000045">
    <property type="protein sequence ID" value="GAA2367588.1"/>
    <property type="molecule type" value="Genomic_DNA"/>
</dbReference>
<dbReference type="Gene3D" id="3.40.366.10">
    <property type="entry name" value="Malonyl-Coenzyme A Acyl Carrier Protein, domain 2"/>
    <property type="match status" value="1"/>
</dbReference>
<dbReference type="NCBIfam" id="TIGR00128">
    <property type="entry name" value="fabD"/>
    <property type="match status" value="1"/>
</dbReference>
<dbReference type="Pfam" id="PF00698">
    <property type="entry name" value="Acyl_transf_1"/>
    <property type="match status" value="1"/>
</dbReference>
<dbReference type="InterPro" id="IPR004410">
    <property type="entry name" value="Malonyl_CoA-ACP_transAc_FabD"/>
</dbReference>
<gene>
    <name evidence="6" type="primary">fabD_2</name>
    <name evidence="6" type="ORF">GCM10010246_71090</name>
</gene>
<dbReference type="SUPFAM" id="SSF52151">
    <property type="entry name" value="FabD/lysophospholipase-like"/>
    <property type="match status" value="1"/>
</dbReference>
<keyword evidence="2 4" id="KW-0012">Acyltransferase</keyword>
<accession>A0ABN3H2E0</accession>
<evidence type="ECO:0000256" key="1">
    <source>
        <dbReference type="ARBA" id="ARBA00022679"/>
    </source>
</evidence>
<evidence type="ECO:0000313" key="7">
    <source>
        <dbReference type="Proteomes" id="UP001500253"/>
    </source>
</evidence>
<dbReference type="Proteomes" id="UP001500253">
    <property type="component" value="Unassembled WGS sequence"/>
</dbReference>
<dbReference type="InterPro" id="IPR016035">
    <property type="entry name" value="Acyl_Trfase/lysoPLipase"/>
</dbReference>
<feature type="domain" description="Malonyl-CoA:ACP transacylase (MAT)" evidence="5">
    <location>
        <begin position="7"/>
        <end position="301"/>
    </location>
</feature>
<dbReference type="Gene3D" id="3.30.70.250">
    <property type="entry name" value="Malonyl-CoA ACP transacylase, ACP-binding"/>
    <property type="match status" value="1"/>
</dbReference>
<comment type="caution">
    <text evidence="6">The sequence shown here is derived from an EMBL/GenBank/DDBJ whole genome shotgun (WGS) entry which is preliminary data.</text>
</comment>
<evidence type="ECO:0000313" key="6">
    <source>
        <dbReference type="EMBL" id="GAA2367588.1"/>
    </source>
</evidence>
<proteinExistence type="inferred from homology"/>
<sequence length="317" mass="34045">MNRVAFLFPGQGSQVPGMGRDLVALHPDLVRPYFDTADEVLGMPLSRLCFEGDPEELRDTSVTQPAVYLASLVSAVVLRERGVAPAAVAGHSLGEYTALVVAGVLDWVDALKLVRRRGVLMSELNRRTPGRMAAVIGLPADRVRELCEEVSHRRRLVVEVANYNAARQTVVSGVVEGVAEVSRRAREEGASHVAELKVGAPFHCSLMADVAAEFGGDLDAVDFATPSLPVVANATAGYVYSGAEARELLRRQLAAPVRWQETLDLLAREEVSAFVEVGPGRVLTNLSRAGHPRIPAMTAGTERKIGEVVEKLSPALV</sequence>
<evidence type="ECO:0000256" key="4">
    <source>
        <dbReference type="PIRNR" id="PIRNR000446"/>
    </source>
</evidence>
<dbReference type="SMART" id="SM00827">
    <property type="entry name" value="PKS_AT"/>
    <property type="match status" value="1"/>
</dbReference>
<dbReference type="SUPFAM" id="SSF55048">
    <property type="entry name" value="Probable ACP-binding domain of malonyl-CoA ACP transacylase"/>
    <property type="match status" value="1"/>
</dbReference>
<dbReference type="RefSeq" id="WP_346178430.1">
    <property type="nucleotide sequence ID" value="NZ_BAAASD010000045.1"/>
</dbReference>
<dbReference type="InterPro" id="IPR024925">
    <property type="entry name" value="Malonyl_CoA-ACP_transAc"/>
</dbReference>
<dbReference type="PIRSF" id="PIRSF000446">
    <property type="entry name" value="Mct"/>
    <property type="match status" value="1"/>
</dbReference>
<protein>
    <recommendedName>
        <fullName evidence="4">Malonyl CoA-acyl carrier protein transacylase</fullName>
        <ecNumber evidence="4">2.3.1.39</ecNumber>
    </recommendedName>
</protein>
<name>A0ABN3H2E0_9ACTN</name>